<evidence type="ECO:0000313" key="2">
    <source>
        <dbReference type="Proteomes" id="UP000476030"/>
    </source>
</evidence>
<sequence length="100" mass="11475">MNLRLCFEHKAGVNIDEAAVFRHYAENYLNGFDVKWAGSVSVSQHDTKTSPMEPLWQYMIPDASVACRDYLIEYLDRNPMAGYFVHVYEVDSGTGDKKIH</sequence>
<reference evidence="1 2" key="1">
    <citation type="submission" date="2019-12" db="EMBL/GenBank/DDBJ databases">
        <title>Snethiella sp. nov. sp. isolated from sea sand.</title>
        <authorList>
            <person name="Kim J."/>
            <person name="Jeong S.E."/>
            <person name="Jung H.S."/>
            <person name="Jeon C.O."/>
        </authorList>
    </citation>
    <scope>NUCLEOTIDE SEQUENCE [LARGE SCALE GENOMIC DNA]</scope>
    <source>
        <strain evidence="1 2">DP05</strain>
    </source>
</reference>
<evidence type="ECO:0000313" key="1">
    <source>
        <dbReference type="EMBL" id="MZR30997.1"/>
    </source>
</evidence>
<name>A0A6L8W9W7_9PROT</name>
<dbReference type="EMBL" id="WTUW01000002">
    <property type="protein sequence ID" value="MZR30997.1"/>
    <property type="molecule type" value="Genomic_DNA"/>
</dbReference>
<accession>A0A6L8W9W7</accession>
<proteinExistence type="predicted"/>
<comment type="caution">
    <text evidence="1">The sequence shown here is derived from an EMBL/GenBank/DDBJ whole genome shotgun (WGS) entry which is preliminary data.</text>
</comment>
<dbReference type="AlphaFoldDB" id="A0A6L8W9W7"/>
<dbReference type="RefSeq" id="WP_161315535.1">
    <property type="nucleotide sequence ID" value="NZ_WTUW01000002.1"/>
</dbReference>
<protein>
    <submittedName>
        <fullName evidence="1">Uncharacterized protein</fullName>
    </submittedName>
</protein>
<organism evidence="1 2">
    <name type="scientific">Sneathiella litorea</name>
    <dbReference type="NCBI Taxonomy" id="2606216"/>
    <lineage>
        <taxon>Bacteria</taxon>
        <taxon>Pseudomonadati</taxon>
        <taxon>Pseudomonadota</taxon>
        <taxon>Alphaproteobacteria</taxon>
        <taxon>Sneathiellales</taxon>
        <taxon>Sneathiellaceae</taxon>
        <taxon>Sneathiella</taxon>
    </lineage>
</organism>
<dbReference type="Proteomes" id="UP000476030">
    <property type="component" value="Unassembled WGS sequence"/>
</dbReference>
<keyword evidence="2" id="KW-1185">Reference proteome</keyword>
<gene>
    <name evidence="1" type="ORF">GQE98_10165</name>
</gene>